<comment type="caution">
    <text evidence="1">The sequence shown here is derived from an EMBL/GenBank/DDBJ whole genome shotgun (WGS) entry which is preliminary data.</text>
</comment>
<organism evidence="1 2">
    <name type="scientific">Pisum sativum</name>
    <name type="common">Garden pea</name>
    <name type="synonym">Lathyrus oleraceus</name>
    <dbReference type="NCBI Taxonomy" id="3888"/>
    <lineage>
        <taxon>Eukaryota</taxon>
        <taxon>Viridiplantae</taxon>
        <taxon>Streptophyta</taxon>
        <taxon>Embryophyta</taxon>
        <taxon>Tracheophyta</taxon>
        <taxon>Spermatophyta</taxon>
        <taxon>Magnoliopsida</taxon>
        <taxon>eudicotyledons</taxon>
        <taxon>Gunneridae</taxon>
        <taxon>Pentapetalae</taxon>
        <taxon>rosids</taxon>
        <taxon>fabids</taxon>
        <taxon>Fabales</taxon>
        <taxon>Fabaceae</taxon>
        <taxon>Papilionoideae</taxon>
        <taxon>50 kb inversion clade</taxon>
        <taxon>NPAAA clade</taxon>
        <taxon>Hologalegina</taxon>
        <taxon>IRL clade</taxon>
        <taxon>Fabeae</taxon>
        <taxon>Lathyrus</taxon>
    </lineage>
</organism>
<keyword evidence="2" id="KW-1185">Reference proteome</keyword>
<sequence length="144" mass="16518">MLVEKDNLWYGLLTSRYGDLNYRILANSVEKLEMAGKHCWIGANKLASIFPDLRDVISLLEQVQLDELNYILVSVHPTQFGEDTFVWKNDVNGFSTVSSYKRINSYFDGGTVIEPLMLKGLANVWKSKVLSKVQLFGWRTLLNR</sequence>
<accession>A0A9D4W7N4</accession>
<evidence type="ECO:0000313" key="1">
    <source>
        <dbReference type="EMBL" id="KAI5395761.1"/>
    </source>
</evidence>
<dbReference type="Proteomes" id="UP001058974">
    <property type="component" value="Chromosome 6"/>
</dbReference>
<gene>
    <name evidence="1" type="ORF">KIW84_062079</name>
</gene>
<dbReference type="Gramene" id="Psat06G0207900-T1">
    <property type="protein sequence ID" value="KAI5395761.1"/>
    <property type="gene ID" value="KIW84_062079"/>
</dbReference>
<protein>
    <submittedName>
        <fullName evidence="1">Uncharacterized protein</fullName>
    </submittedName>
</protein>
<proteinExistence type="predicted"/>
<evidence type="ECO:0000313" key="2">
    <source>
        <dbReference type="Proteomes" id="UP001058974"/>
    </source>
</evidence>
<dbReference type="EMBL" id="JAMSHJ010000006">
    <property type="protein sequence ID" value="KAI5395761.1"/>
    <property type="molecule type" value="Genomic_DNA"/>
</dbReference>
<name>A0A9D4W7N4_PEA</name>
<reference evidence="1 2" key="1">
    <citation type="journal article" date="2022" name="Nat. Genet.">
        <title>Improved pea reference genome and pan-genome highlight genomic features and evolutionary characteristics.</title>
        <authorList>
            <person name="Yang T."/>
            <person name="Liu R."/>
            <person name="Luo Y."/>
            <person name="Hu S."/>
            <person name="Wang D."/>
            <person name="Wang C."/>
            <person name="Pandey M.K."/>
            <person name="Ge S."/>
            <person name="Xu Q."/>
            <person name="Li N."/>
            <person name="Li G."/>
            <person name="Huang Y."/>
            <person name="Saxena R.K."/>
            <person name="Ji Y."/>
            <person name="Li M."/>
            <person name="Yan X."/>
            <person name="He Y."/>
            <person name="Liu Y."/>
            <person name="Wang X."/>
            <person name="Xiang C."/>
            <person name="Varshney R.K."/>
            <person name="Ding H."/>
            <person name="Gao S."/>
            <person name="Zong X."/>
        </authorList>
    </citation>
    <scope>NUCLEOTIDE SEQUENCE [LARGE SCALE GENOMIC DNA]</scope>
    <source>
        <strain evidence="1 2">cv. Zhongwan 6</strain>
    </source>
</reference>
<dbReference type="AlphaFoldDB" id="A0A9D4W7N4"/>